<protein>
    <recommendedName>
        <fullName evidence="3">Aminoglycoside phosphotransferase domain-containing protein</fullName>
    </recommendedName>
</protein>
<sequence>MESLDCVRPPTPPHHPTAGVRVLREEIENIASCGFPHSELVSVTQLPSGRSYNNRLYFLTLRHPAHETSPSSAAPPEQEVVLKVSGRFFEAYKVQNEVACLQLLQQHRADVPAPRALAWSEDGRVAISATPYKAGPCSLNESNNQPLGHGGWILMTKVAGDPMACADLDKATITALAEQLGDIVTSWRRNIPLRALRQHPVTAFVFVGWRSVKLVRPSRRLLSLPRGTSN</sequence>
<dbReference type="SUPFAM" id="SSF56112">
    <property type="entry name" value="Protein kinase-like (PK-like)"/>
    <property type="match status" value="1"/>
</dbReference>
<dbReference type="AlphaFoldDB" id="A0A9P8N5N2"/>
<dbReference type="OrthoDB" id="2906425at2759"/>
<evidence type="ECO:0000313" key="2">
    <source>
        <dbReference type="Proteomes" id="UP000824596"/>
    </source>
</evidence>
<dbReference type="InterPro" id="IPR011009">
    <property type="entry name" value="Kinase-like_dom_sf"/>
</dbReference>
<gene>
    <name evidence="1" type="ORF">HRG_01633</name>
</gene>
<keyword evidence="2" id="KW-1185">Reference proteome</keyword>
<dbReference type="RefSeq" id="XP_044723737.1">
    <property type="nucleotide sequence ID" value="XM_044860104.1"/>
</dbReference>
<dbReference type="EMBL" id="JAIZPD010000002">
    <property type="protein sequence ID" value="KAH0966224.1"/>
    <property type="molecule type" value="Genomic_DNA"/>
</dbReference>
<evidence type="ECO:0000313" key="1">
    <source>
        <dbReference type="EMBL" id="KAH0966224.1"/>
    </source>
</evidence>
<evidence type="ECO:0008006" key="3">
    <source>
        <dbReference type="Google" id="ProtNLM"/>
    </source>
</evidence>
<accession>A0A9P8N5N2</accession>
<organism evidence="1 2">
    <name type="scientific">Hirsutella rhossiliensis</name>
    <dbReference type="NCBI Taxonomy" id="111463"/>
    <lineage>
        <taxon>Eukaryota</taxon>
        <taxon>Fungi</taxon>
        <taxon>Dikarya</taxon>
        <taxon>Ascomycota</taxon>
        <taxon>Pezizomycotina</taxon>
        <taxon>Sordariomycetes</taxon>
        <taxon>Hypocreomycetidae</taxon>
        <taxon>Hypocreales</taxon>
        <taxon>Ophiocordycipitaceae</taxon>
        <taxon>Hirsutella</taxon>
    </lineage>
</organism>
<name>A0A9P8N5N2_9HYPO</name>
<dbReference type="Proteomes" id="UP000824596">
    <property type="component" value="Unassembled WGS sequence"/>
</dbReference>
<dbReference type="GeneID" id="68350762"/>
<reference evidence="1" key="1">
    <citation type="submission" date="2021-09" db="EMBL/GenBank/DDBJ databases">
        <title>A high-quality genome of the endoparasitic fungus Hirsutella rhossiliensis with a comparison of Hirsutella genomes reveals transposable elements contributing to genome size variation.</title>
        <authorList>
            <person name="Lin R."/>
            <person name="Jiao Y."/>
            <person name="Sun X."/>
            <person name="Ling J."/>
            <person name="Xie B."/>
            <person name="Cheng X."/>
        </authorList>
    </citation>
    <scope>NUCLEOTIDE SEQUENCE</scope>
    <source>
        <strain evidence="1">HR02</strain>
    </source>
</reference>
<comment type="caution">
    <text evidence="1">The sequence shown here is derived from an EMBL/GenBank/DDBJ whole genome shotgun (WGS) entry which is preliminary data.</text>
</comment>
<proteinExistence type="predicted"/>